<dbReference type="Gene3D" id="3.10.180.10">
    <property type="entry name" value="2,3-Dihydroxybiphenyl 1,2-Dioxygenase, domain 1"/>
    <property type="match status" value="1"/>
</dbReference>
<keyword evidence="3" id="KW-1185">Reference proteome</keyword>
<dbReference type="InterPro" id="IPR037523">
    <property type="entry name" value="VOC_core"/>
</dbReference>
<dbReference type="AlphaFoldDB" id="A0A5R8WI14"/>
<dbReference type="OrthoDB" id="4548523at2"/>
<feature type="domain" description="VOC" evidence="1">
    <location>
        <begin position="4"/>
        <end position="113"/>
    </location>
</feature>
<sequence>MFQGLRTIVYPVRDLARARQWYTQVLGQPPYFDEPFYVGFNVGGYELGLDPNSPGTGPGGPVTYWGVPDAAAAYTRLLELGAQSHEAVHEVGGGIYVGCVLDPFGNLLGVIQNPHFQLPA</sequence>
<evidence type="ECO:0000259" key="1">
    <source>
        <dbReference type="PROSITE" id="PS51819"/>
    </source>
</evidence>
<comment type="caution">
    <text evidence="2">The sequence shown here is derived from an EMBL/GenBank/DDBJ whole genome shotgun (WGS) entry which is preliminary data.</text>
</comment>
<accession>A0A5R8WI14</accession>
<organism evidence="2 3">
    <name type="scientific">Hymenobacter jeollabukensis</name>
    <dbReference type="NCBI Taxonomy" id="2025313"/>
    <lineage>
        <taxon>Bacteria</taxon>
        <taxon>Pseudomonadati</taxon>
        <taxon>Bacteroidota</taxon>
        <taxon>Cytophagia</taxon>
        <taxon>Cytophagales</taxon>
        <taxon>Hymenobacteraceae</taxon>
        <taxon>Hymenobacter</taxon>
    </lineage>
</organism>
<protein>
    <submittedName>
        <fullName evidence="2">VOC family protein</fullName>
    </submittedName>
</protein>
<dbReference type="SUPFAM" id="SSF54593">
    <property type="entry name" value="Glyoxalase/Bleomycin resistance protein/Dihydroxybiphenyl dioxygenase"/>
    <property type="match status" value="1"/>
</dbReference>
<name>A0A5R8WI14_9BACT</name>
<dbReference type="InterPro" id="IPR004360">
    <property type="entry name" value="Glyas_Fos-R_dOase_dom"/>
</dbReference>
<reference evidence="2 3" key="1">
    <citation type="submission" date="2019-05" db="EMBL/GenBank/DDBJ databases">
        <title>Hymenobacter edaphi sp. nov., isolated from abandoned arsenic-contaminated farmland soil.</title>
        <authorList>
            <person name="Nie L."/>
        </authorList>
    </citation>
    <scope>NUCLEOTIDE SEQUENCE [LARGE SCALE GENOMIC DNA]</scope>
    <source>
        <strain evidence="2 3">1-3-3-8</strain>
    </source>
</reference>
<evidence type="ECO:0000313" key="2">
    <source>
        <dbReference type="EMBL" id="TLM87937.1"/>
    </source>
</evidence>
<evidence type="ECO:0000313" key="3">
    <source>
        <dbReference type="Proteomes" id="UP000305517"/>
    </source>
</evidence>
<dbReference type="Proteomes" id="UP000305517">
    <property type="component" value="Unassembled WGS sequence"/>
</dbReference>
<dbReference type="EMBL" id="VAJM01000020">
    <property type="protein sequence ID" value="TLM87937.1"/>
    <property type="molecule type" value="Genomic_DNA"/>
</dbReference>
<dbReference type="InterPro" id="IPR029068">
    <property type="entry name" value="Glyas_Bleomycin-R_OHBP_Dase"/>
</dbReference>
<dbReference type="Pfam" id="PF00903">
    <property type="entry name" value="Glyoxalase"/>
    <property type="match status" value="1"/>
</dbReference>
<proteinExistence type="predicted"/>
<dbReference type="PROSITE" id="PS51819">
    <property type="entry name" value="VOC"/>
    <property type="match status" value="1"/>
</dbReference>
<dbReference type="RefSeq" id="WP_138082377.1">
    <property type="nucleotide sequence ID" value="NZ_VAJM01000020.1"/>
</dbReference>
<gene>
    <name evidence="2" type="ORF">FDY95_25170</name>
</gene>